<dbReference type="GO" id="GO:0004792">
    <property type="term" value="F:thiosulfate-cyanide sulfurtransferase activity"/>
    <property type="evidence" value="ECO:0007669"/>
    <property type="project" value="TreeGrafter"/>
</dbReference>
<evidence type="ECO:0000259" key="1">
    <source>
        <dbReference type="PROSITE" id="PS50206"/>
    </source>
</evidence>
<dbReference type="SMART" id="SM00450">
    <property type="entry name" value="RHOD"/>
    <property type="match status" value="1"/>
</dbReference>
<dbReference type="EMBL" id="JAGMWN010000008">
    <property type="protein sequence ID" value="MBP5858480.1"/>
    <property type="molecule type" value="Genomic_DNA"/>
</dbReference>
<organism evidence="2 3">
    <name type="scientific">Marivibrio halodurans</name>
    <dbReference type="NCBI Taxonomy" id="2039722"/>
    <lineage>
        <taxon>Bacteria</taxon>
        <taxon>Pseudomonadati</taxon>
        <taxon>Pseudomonadota</taxon>
        <taxon>Alphaproteobacteria</taxon>
        <taxon>Rhodospirillales</taxon>
        <taxon>Rhodospirillaceae</taxon>
        <taxon>Marivibrio</taxon>
    </lineage>
</organism>
<sequence length="127" mass="13390">MATSIRDIVNEANSTVEVIDAEAAADLVDTDQAIFVDVREPVEVAREGKVPHAIHLPRGLLEFAIAADSPAHNPQLLMDKKIVFYCASGGRSALAAATAKRMGVVQAINMAGGFEAYKAIGGDIEDV</sequence>
<dbReference type="InterPro" id="IPR036873">
    <property type="entry name" value="Rhodanese-like_dom_sf"/>
</dbReference>
<feature type="domain" description="Rhodanese" evidence="1">
    <location>
        <begin position="29"/>
        <end position="126"/>
    </location>
</feature>
<dbReference type="AlphaFoldDB" id="A0A8J7V3K9"/>
<dbReference type="Pfam" id="PF00581">
    <property type="entry name" value="Rhodanese"/>
    <property type="match status" value="1"/>
</dbReference>
<dbReference type="RefSeq" id="WP_210683066.1">
    <property type="nucleotide sequence ID" value="NZ_JAGMWN010000008.1"/>
</dbReference>
<dbReference type="PROSITE" id="PS50206">
    <property type="entry name" value="RHODANESE_3"/>
    <property type="match status" value="1"/>
</dbReference>
<accession>A0A8J7V3K9</accession>
<gene>
    <name evidence="2" type="ORF">KAJ83_15775</name>
</gene>
<proteinExistence type="predicted"/>
<dbReference type="InterPro" id="IPR001763">
    <property type="entry name" value="Rhodanese-like_dom"/>
</dbReference>
<dbReference type="SUPFAM" id="SSF52821">
    <property type="entry name" value="Rhodanese/Cell cycle control phosphatase"/>
    <property type="match status" value="1"/>
</dbReference>
<reference evidence="2" key="1">
    <citation type="submission" date="2021-04" db="EMBL/GenBank/DDBJ databases">
        <authorList>
            <person name="Zhang D.-C."/>
        </authorList>
    </citation>
    <scope>NUCLEOTIDE SEQUENCE</scope>
    <source>
        <strain evidence="2">CGMCC 1.15697</strain>
    </source>
</reference>
<evidence type="ECO:0000313" key="3">
    <source>
        <dbReference type="Proteomes" id="UP000672602"/>
    </source>
</evidence>
<dbReference type="Gene3D" id="3.40.250.10">
    <property type="entry name" value="Rhodanese-like domain"/>
    <property type="match status" value="1"/>
</dbReference>
<comment type="caution">
    <text evidence="2">The sequence shown here is derived from an EMBL/GenBank/DDBJ whole genome shotgun (WGS) entry which is preliminary data.</text>
</comment>
<dbReference type="Proteomes" id="UP000672602">
    <property type="component" value="Unassembled WGS sequence"/>
</dbReference>
<dbReference type="PANTHER" id="PTHR44086">
    <property type="entry name" value="THIOSULFATE SULFURTRANSFERASE RDL2, MITOCHONDRIAL-RELATED"/>
    <property type="match status" value="1"/>
</dbReference>
<dbReference type="PANTHER" id="PTHR44086:SF13">
    <property type="entry name" value="THIOSULFATE SULFURTRANSFERASE PSPE"/>
    <property type="match status" value="1"/>
</dbReference>
<name>A0A8J7V3K9_9PROT</name>
<keyword evidence="3" id="KW-1185">Reference proteome</keyword>
<evidence type="ECO:0000313" key="2">
    <source>
        <dbReference type="EMBL" id="MBP5858480.1"/>
    </source>
</evidence>
<protein>
    <submittedName>
        <fullName evidence="2">Rhodanese-like domain-containing protein</fullName>
    </submittedName>
</protein>